<keyword evidence="4" id="KW-1185">Reference proteome</keyword>
<dbReference type="InterPro" id="IPR000719">
    <property type="entry name" value="Prot_kinase_dom"/>
</dbReference>
<dbReference type="AlphaFoldDB" id="A0A0H2R371"/>
<dbReference type="OrthoDB" id="5800476at2759"/>
<gene>
    <name evidence="3" type="ORF">SCHPADRAFT_838324</name>
</gene>
<dbReference type="InParanoid" id="A0A0H2R371"/>
<feature type="domain" description="Protein kinase" evidence="2">
    <location>
        <begin position="9"/>
        <end position="275"/>
    </location>
</feature>
<feature type="region of interest" description="Disordered" evidence="1">
    <location>
        <begin position="324"/>
        <end position="343"/>
    </location>
</feature>
<name>A0A0H2R371_9AGAM</name>
<keyword evidence="3" id="KW-0418">Kinase</keyword>
<dbReference type="CDD" id="cd14016">
    <property type="entry name" value="STKc_CK1"/>
    <property type="match status" value="1"/>
</dbReference>
<evidence type="ECO:0000256" key="1">
    <source>
        <dbReference type="SAM" id="MobiDB-lite"/>
    </source>
</evidence>
<accession>A0A0H2R371</accession>
<evidence type="ECO:0000259" key="2">
    <source>
        <dbReference type="PROSITE" id="PS50011"/>
    </source>
</evidence>
<dbReference type="SMART" id="SM00220">
    <property type="entry name" value="S_TKc"/>
    <property type="match status" value="1"/>
</dbReference>
<dbReference type="PANTHER" id="PTHR11909">
    <property type="entry name" value="CASEIN KINASE-RELATED"/>
    <property type="match status" value="1"/>
</dbReference>
<dbReference type="GO" id="GO:0005524">
    <property type="term" value="F:ATP binding"/>
    <property type="evidence" value="ECO:0007669"/>
    <property type="project" value="InterPro"/>
</dbReference>
<reference evidence="3 4" key="1">
    <citation type="submission" date="2015-04" db="EMBL/GenBank/DDBJ databases">
        <title>Complete genome sequence of Schizopora paradoxa KUC8140, a cosmopolitan wood degrader in East Asia.</title>
        <authorList>
            <consortium name="DOE Joint Genome Institute"/>
            <person name="Min B."/>
            <person name="Park H."/>
            <person name="Jang Y."/>
            <person name="Kim J.-J."/>
            <person name="Kim K.H."/>
            <person name="Pangilinan J."/>
            <person name="Lipzen A."/>
            <person name="Riley R."/>
            <person name="Grigoriev I.V."/>
            <person name="Spatafora J.W."/>
            <person name="Choi I.-G."/>
        </authorList>
    </citation>
    <scope>NUCLEOTIDE SEQUENCE [LARGE SCALE GENOMIC DNA]</scope>
    <source>
        <strain evidence="3 4">KUC8140</strain>
    </source>
</reference>
<keyword evidence="3" id="KW-0808">Transferase</keyword>
<organism evidence="3 4">
    <name type="scientific">Schizopora paradoxa</name>
    <dbReference type="NCBI Taxonomy" id="27342"/>
    <lineage>
        <taxon>Eukaryota</taxon>
        <taxon>Fungi</taxon>
        <taxon>Dikarya</taxon>
        <taxon>Basidiomycota</taxon>
        <taxon>Agaricomycotina</taxon>
        <taxon>Agaricomycetes</taxon>
        <taxon>Hymenochaetales</taxon>
        <taxon>Schizoporaceae</taxon>
        <taxon>Schizopora</taxon>
    </lineage>
</organism>
<dbReference type="GO" id="GO:0004672">
    <property type="term" value="F:protein kinase activity"/>
    <property type="evidence" value="ECO:0007669"/>
    <property type="project" value="InterPro"/>
</dbReference>
<evidence type="ECO:0000313" key="4">
    <source>
        <dbReference type="Proteomes" id="UP000053477"/>
    </source>
</evidence>
<protein>
    <submittedName>
        <fullName evidence="3">Kinase-like protein</fullName>
    </submittedName>
</protein>
<proteinExistence type="predicted"/>
<dbReference type="Pfam" id="PF00069">
    <property type="entry name" value="Pkinase"/>
    <property type="match status" value="1"/>
</dbReference>
<evidence type="ECO:0000313" key="3">
    <source>
        <dbReference type="EMBL" id="KLO06230.1"/>
    </source>
</evidence>
<dbReference type="InterPro" id="IPR050235">
    <property type="entry name" value="CK1_Ser-Thr_kinase"/>
</dbReference>
<sequence>MEYMYGGKYRVEEEIGFGGCGSVYMATHAIAGKEVAVKVEPADMKHSMLKQESRIYKSLMGGPGVPWVMWSGRQGDYNVMVMDLLGPSLEDLFHICNKQFSLKTVLLLADQMISLVEYIHSRDWVHRDIKPANFLMGSDLGTSCQPSSCDRVNIIDFGLSKKYHNASAGEHVKNAIYEGVGVGTPLFASINTHQGQECSRRDDMESLAYTFIYLLRGSLPWRKVKYSPSERDAAERDPKLLWDKTLISKLAAESADPSSPSSLTIGLPKEFELFYRYVRDLAFDETPDYQWCRDIFRGLAKRKRIAYDGEFDWSMAGERIWRRRATSTGGKGTSASTTSTAPPLVRQRSRYCEACEARAAAEAAAQSTPASLSRRSR</sequence>
<dbReference type="PROSITE" id="PS50011">
    <property type="entry name" value="PROTEIN_KINASE_DOM"/>
    <property type="match status" value="1"/>
</dbReference>
<dbReference type="SUPFAM" id="SSF56112">
    <property type="entry name" value="Protein kinase-like (PK-like)"/>
    <property type="match status" value="1"/>
</dbReference>
<dbReference type="STRING" id="27342.A0A0H2R371"/>
<dbReference type="Proteomes" id="UP000053477">
    <property type="component" value="Unassembled WGS sequence"/>
</dbReference>
<dbReference type="InterPro" id="IPR011009">
    <property type="entry name" value="Kinase-like_dom_sf"/>
</dbReference>
<dbReference type="Gene3D" id="1.10.510.10">
    <property type="entry name" value="Transferase(Phosphotransferase) domain 1"/>
    <property type="match status" value="1"/>
</dbReference>
<dbReference type="EMBL" id="KQ086224">
    <property type="protein sequence ID" value="KLO06230.1"/>
    <property type="molecule type" value="Genomic_DNA"/>
</dbReference>